<dbReference type="EMBL" id="EU916176">
    <property type="protein sequence ID" value="ACH46822.1"/>
    <property type="molecule type" value="Genomic_DNA"/>
</dbReference>
<evidence type="ECO:0000313" key="2">
    <source>
        <dbReference type="Proteomes" id="UP000204092"/>
    </source>
</evidence>
<sequence length="153" mass="16631">MDVFMRNVENSSIRVDKASKKGSVIDTVRMVLGCTSSAGNTYLRNLTSRFPDICVQITRRRINGKGRATPVADTTLLVQIVLLLPGQKAIEFRRKSAEKVCRLLGGGTSLVVEMDQRCAGYLQRSPGGVDANVIASSSSAKEVAQQASKRQRC</sequence>
<evidence type="ECO:0000313" key="1">
    <source>
        <dbReference type="EMBL" id="ACH46822.1"/>
    </source>
</evidence>
<dbReference type="GeneID" id="6804853"/>
<name>B5LWF9_9PHYC</name>
<accession>B5LWF9</accession>
<organism evidence="1 2">
    <name type="scientific">Feldmannia species virus</name>
    <dbReference type="NCBI Taxonomy" id="39420"/>
    <lineage>
        <taxon>Viruses</taxon>
        <taxon>Varidnaviria</taxon>
        <taxon>Bamfordvirae</taxon>
        <taxon>Nucleocytoviricota</taxon>
        <taxon>Megaviricetes</taxon>
        <taxon>Algavirales</taxon>
        <taxon>Phycodnaviridae</taxon>
        <taxon>Phaeovirus</taxon>
        <taxon>Phaeovirus feldmanniae</taxon>
    </lineage>
</organism>
<reference evidence="1 2" key="1">
    <citation type="journal article" date="2009" name="Virology">
        <title>Genomic analysis of the smallest giant virus--Feldmannia sp. virus 158.</title>
        <authorList>
            <person name="Schroeder D.C."/>
            <person name="Park Y."/>
            <person name="Yoon H.M."/>
            <person name="Lee Y.S."/>
            <person name="Kang S.W."/>
            <person name="Meints R.H."/>
            <person name="Ivey R.G."/>
            <person name="Choi T.J."/>
        </authorList>
    </citation>
    <scope>NUCLEOTIDE SEQUENCE [LARGE SCALE GENOMIC DNA]</scope>
    <source>
        <strain evidence="1">FsV-158</strain>
    </source>
</reference>
<dbReference type="Proteomes" id="UP000204092">
    <property type="component" value="Segment"/>
</dbReference>
<dbReference type="RefSeq" id="YP_002154692.1">
    <property type="nucleotide sequence ID" value="NC_011183.1"/>
</dbReference>
<keyword evidence="2" id="KW-1185">Reference proteome</keyword>
<protein>
    <submittedName>
        <fullName evidence="1">Uncharacterized protein</fullName>
    </submittedName>
</protein>
<dbReference type="KEGG" id="vg:6804853"/>
<proteinExistence type="predicted"/>